<gene>
    <name evidence="8" type="primary">tsaD_2</name>
    <name evidence="8" type="ORF">CAGA_17990</name>
</gene>
<evidence type="ECO:0000256" key="4">
    <source>
        <dbReference type="ARBA" id="ARBA00022723"/>
    </source>
</evidence>
<dbReference type="InterPro" id="IPR000905">
    <property type="entry name" value="Gcp-like_dom"/>
</dbReference>
<dbReference type="OrthoDB" id="1675500at2"/>
<keyword evidence="4" id="KW-0479">Metal-binding</keyword>
<dbReference type="GO" id="GO:0061711">
    <property type="term" value="F:tRNA N(6)-L-threonylcarbamoyladenine synthase activity"/>
    <property type="evidence" value="ECO:0007669"/>
    <property type="project" value="UniProtKB-EC"/>
</dbReference>
<evidence type="ECO:0000256" key="1">
    <source>
        <dbReference type="ARBA" id="ARBA00012156"/>
    </source>
</evidence>
<keyword evidence="3" id="KW-0819">tRNA processing</keyword>
<accession>A0A4Z0Y823</accession>
<keyword evidence="2 8" id="KW-0808">Transferase</keyword>
<name>A0A4Z0Y823_9FIRM</name>
<comment type="catalytic activity">
    <reaction evidence="6">
        <text>L-threonylcarbamoyladenylate + adenosine(37) in tRNA = N(6)-L-threonylcarbamoyladenosine(37) in tRNA + AMP + H(+)</text>
        <dbReference type="Rhea" id="RHEA:37059"/>
        <dbReference type="Rhea" id="RHEA-COMP:10162"/>
        <dbReference type="Rhea" id="RHEA-COMP:10163"/>
        <dbReference type="ChEBI" id="CHEBI:15378"/>
        <dbReference type="ChEBI" id="CHEBI:73682"/>
        <dbReference type="ChEBI" id="CHEBI:74411"/>
        <dbReference type="ChEBI" id="CHEBI:74418"/>
        <dbReference type="ChEBI" id="CHEBI:456215"/>
        <dbReference type="EC" id="2.3.1.234"/>
    </reaction>
</comment>
<dbReference type="GO" id="GO:0006400">
    <property type="term" value="P:tRNA modification"/>
    <property type="evidence" value="ECO:0007669"/>
    <property type="project" value="UniProtKB-ARBA"/>
</dbReference>
<dbReference type="EC" id="2.3.1.234" evidence="1"/>
<organism evidence="8 9">
    <name type="scientific">Caproiciproducens galactitolivorans</name>
    <dbReference type="NCBI Taxonomy" id="642589"/>
    <lineage>
        <taxon>Bacteria</taxon>
        <taxon>Bacillati</taxon>
        <taxon>Bacillota</taxon>
        <taxon>Clostridia</taxon>
        <taxon>Eubacteriales</taxon>
        <taxon>Acutalibacteraceae</taxon>
        <taxon>Caproiciproducens</taxon>
    </lineage>
</organism>
<sequence length="309" mass="33156">MHVNNTLGIDTSNYTTSAALFQNGEIRQEKMLLPVKPGELGLRQSDAVFHHVQQLPVLLEALLPSRQPIAAVGASSRPRDLEGSYMPCFTVGFGTAKAISRALGVPMVTFSHQAGHIAAALYSAGKLSLLQEKFIAFHVSGGTTEAVLVTPDEKSVFRTELLAQSLDLKGGQAVDRVGAMLGLSFPAGKELERLAQQADIRYKIKPSLKGADCSLSGIENKCRDMLQMGKPKEEIASYCLQSILVALNAMAEELLKRYGELPLLFAGGVMSNGMIRRVLTEKYGAYFAEPAFSADNAAGIAVLTSLKGE</sequence>
<feature type="domain" description="Gcp-like" evidence="7">
    <location>
        <begin position="50"/>
        <end position="301"/>
    </location>
</feature>
<reference evidence="8 9" key="1">
    <citation type="submission" date="2019-04" db="EMBL/GenBank/DDBJ databases">
        <authorList>
            <person name="Poehlein A."/>
            <person name="Bengelsdorf F.R."/>
            <person name="Duerre P."/>
            <person name="Daniel R."/>
        </authorList>
    </citation>
    <scope>NUCLEOTIDE SEQUENCE [LARGE SCALE GENOMIC DNA]</scope>
    <source>
        <strain evidence="8 9">BS-1</strain>
    </source>
</reference>
<evidence type="ECO:0000313" key="9">
    <source>
        <dbReference type="Proteomes" id="UP000297714"/>
    </source>
</evidence>
<dbReference type="InterPro" id="IPR017861">
    <property type="entry name" value="KAE1/TsaD"/>
</dbReference>
<comment type="caution">
    <text evidence="8">The sequence shown here is derived from an EMBL/GenBank/DDBJ whole genome shotgun (WGS) entry which is preliminary data.</text>
</comment>
<dbReference type="InterPro" id="IPR017860">
    <property type="entry name" value="Peptidase_M22_CS"/>
</dbReference>
<dbReference type="EMBL" id="SRMQ01000008">
    <property type="protein sequence ID" value="TGJ76078.1"/>
    <property type="molecule type" value="Genomic_DNA"/>
</dbReference>
<dbReference type="PRINTS" id="PR00789">
    <property type="entry name" value="OSIALOPTASE"/>
</dbReference>
<evidence type="ECO:0000256" key="2">
    <source>
        <dbReference type="ARBA" id="ARBA00022679"/>
    </source>
</evidence>
<evidence type="ECO:0000313" key="8">
    <source>
        <dbReference type="EMBL" id="TGJ76078.1"/>
    </source>
</evidence>
<dbReference type="Pfam" id="PF00814">
    <property type="entry name" value="TsaD"/>
    <property type="match status" value="1"/>
</dbReference>
<dbReference type="Gene3D" id="3.30.420.40">
    <property type="match status" value="2"/>
</dbReference>
<dbReference type="AlphaFoldDB" id="A0A4Z0Y823"/>
<dbReference type="SUPFAM" id="SSF53067">
    <property type="entry name" value="Actin-like ATPase domain"/>
    <property type="match status" value="1"/>
</dbReference>
<dbReference type="PANTHER" id="PTHR11735:SF11">
    <property type="entry name" value="TRNA THREONYLCARBAMOYLADENOSINE BIOSYNTHESIS PROTEIN TSAB"/>
    <property type="match status" value="1"/>
</dbReference>
<dbReference type="GO" id="GO:0005829">
    <property type="term" value="C:cytosol"/>
    <property type="evidence" value="ECO:0007669"/>
    <property type="project" value="TreeGrafter"/>
</dbReference>
<dbReference type="InterPro" id="IPR043129">
    <property type="entry name" value="ATPase_NBD"/>
</dbReference>
<evidence type="ECO:0000256" key="6">
    <source>
        <dbReference type="ARBA" id="ARBA00048117"/>
    </source>
</evidence>
<dbReference type="GO" id="GO:0070525">
    <property type="term" value="P:tRNA threonylcarbamoyladenosine metabolic process"/>
    <property type="evidence" value="ECO:0007669"/>
    <property type="project" value="UniProtKB-ARBA"/>
</dbReference>
<keyword evidence="9" id="KW-1185">Reference proteome</keyword>
<proteinExistence type="predicted"/>
<keyword evidence="5 8" id="KW-0012">Acyltransferase</keyword>
<protein>
    <recommendedName>
        <fullName evidence="1">N(6)-L-threonylcarbamoyladenine synthase</fullName>
        <ecNumber evidence="1">2.3.1.234</ecNumber>
    </recommendedName>
</protein>
<dbReference type="GO" id="GO:0046872">
    <property type="term" value="F:metal ion binding"/>
    <property type="evidence" value="ECO:0007669"/>
    <property type="project" value="UniProtKB-KW"/>
</dbReference>
<dbReference type="PANTHER" id="PTHR11735">
    <property type="entry name" value="TRNA N6-ADENOSINE THREONYLCARBAMOYLTRANSFERASE"/>
    <property type="match status" value="1"/>
</dbReference>
<dbReference type="PROSITE" id="PS01016">
    <property type="entry name" value="GLYCOPROTEASE"/>
    <property type="match status" value="1"/>
</dbReference>
<evidence type="ECO:0000256" key="3">
    <source>
        <dbReference type="ARBA" id="ARBA00022694"/>
    </source>
</evidence>
<evidence type="ECO:0000259" key="7">
    <source>
        <dbReference type="Pfam" id="PF00814"/>
    </source>
</evidence>
<dbReference type="Proteomes" id="UP000297714">
    <property type="component" value="Unassembled WGS sequence"/>
</dbReference>
<evidence type="ECO:0000256" key="5">
    <source>
        <dbReference type="ARBA" id="ARBA00023315"/>
    </source>
</evidence>